<dbReference type="PROSITE" id="PS50294">
    <property type="entry name" value="WD_REPEATS_REGION"/>
    <property type="match status" value="2"/>
</dbReference>
<proteinExistence type="predicted"/>
<evidence type="ECO:0000256" key="6">
    <source>
        <dbReference type="ARBA" id="ARBA00023212"/>
    </source>
</evidence>
<dbReference type="GO" id="GO:0005930">
    <property type="term" value="C:axoneme"/>
    <property type="evidence" value="ECO:0007669"/>
    <property type="project" value="UniProtKB-SubCell"/>
</dbReference>
<feature type="coiled-coil region" evidence="9">
    <location>
        <begin position="1559"/>
        <end position="1604"/>
    </location>
</feature>
<protein>
    <recommendedName>
        <fullName evidence="13">Cilia- and flagella-associated protein 43</fullName>
    </recommendedName>
</protein>
<keyword evidence="5 9" id="KW-0175">Coiled coil</keyword>
<keyword evidence="6" id="KW-0206">Cytoskeleton</keyword>
<feature type="region of interest" description="Disordered" evidence="10">
    <location>
        <begin position="1137"/>
        <end position="1188"/>
    </location>
</feature>
<feature type="repeat" description="WD" evidence="8">
    <location>
        <begin position="460"/>
        <end position="495"/>
    </location>
</feature>
<evidence type="ECO:0000256" key="5">
    <source>
        <dbReference type="ARBA" id="ARBA00023054"/>
    </source>
</evidence>
<feature type="compositionally biased region" description="Basic and acidic residues" evidence="10">
    <location>
        <begin position="952"/>
        <end position="961"/>
    </location>
</feature>
<evidence type="ECO:0000256" key="1">
    <source>
        <dbReference type="ARBA" id="ARBA00004430"/>
    </source>
</evidence>
<evidence type="ECO:0000313" key="11">
    <source>
        <dbReference type="EMBL" id="KAL1522827.1"/>
    </source>
</evidence>
<feature type="region of interest" description="Disordered" evidence="10">
    <location>
        <begin position="1338"/>
        <end position="1377"/>
    </location>
</feature>
<evidence type="ECO:0000256" key="7">
    <source>
        <dbReference type="ARBA" id="ARBA00023273"/>
    </source>
</evidence>
<feature type="compositionally biased region" description="Acidic residues" evidence="10">
    <location>
        <begin position="588"/>
        <end position="600"/>
    </location>
</feature>
<feature type="region of interest" description="Disordered" evidence="10">
    <location>
        <begin position="579"/>
        <end position="615"/>
    </location>
</feature>
<gene>
    <name evidence="11" type="ORF">AB1Y20_017796</name>
</gene>
<dbReference type="Pfam" id="PF00400">
    <property type="entry name" value="WD40"/>
    <property type="match status" value="2"/>
</dbReference>
<sequence>MQEALPEDFYYDTAAFARELADRELPQSFAPLHHSFAFESGKRQNLHYLDDDSTLVYAAGSIVHFLDLQTNTQSYLPSLSGNSIGALVVYSGSERTLIAIAERAKESPNVLLYEYPSLRLYRVLRKGTERAYSAACFSPDGSKLATVGSYPDYMLTVWDWAREAIILRSKAFSQEVYRVTFSPRSDGQLVTSGTGHIRFWEMAQTFTGLKLQGAIGKFGQVELSDISGYEELPNGNVLSGSDWGNLLIWEGNLIKCEICRTGGINCHEGSIEVVLRNGNEIITAGGDGYVRRWKLSTLEGAEVTDEMPIFELDPVAEIFLGKQEQGRTVSCIQTMLQGEDHWMIQDSAGAIYKVSLDAEPGTQEYCNTVMLFHSGGITGLDVSPVNHAAVTCGADGSVRLWSYVEKEAILTHRSNAGATAIVWASRSVDSEGRTLCCAYADGVVRVLKRCKDGLKLMHALKPHRAKITALVYSPDARLLATGAEDGTIFLISVKNKYSPIGFVTGTAAVTTLSWAEQSVSSEEPLLMAGYVDGTIREIVCPLEADVEDTYELKVKDREFDVTPLMELKKAIKREELAAEERAAKADAPAEEPPDEEEDASMDAAPVDEPPPPEIEIEVEPLGFPLAILCRKRPGDKRGSSFLISFSNEPGTVWLCEWSSTGPPTMVQRHAAPVCGLTPSKSGNYQLSTAKDGSVCVSEKDTESFWMGHAHGACDRLIAHLSFDDAFLLSAGIDDNFFVHRIAANNVREGILRDATLPLMSTEGSDVADITDPNTYSIEESKQKQEKDLRQAAANEKKKGVRGQVELLRAEFSALLKENEQLPTTERLPRDEFYIDPGLRKATAEETEERLALAREELAWEAERVHLARSKLETRFLKDSAVEHIVLHGFANDLSVKSFRTVELADWQRNAMEQVHSVIASEQAARQRRRASLQGGDLGGGDEGEEGDDDIKMDDGTKGKEEKLNKAQERLLKRQARAKEWADFNAQKPDDKYEDPADVAAIAWAETHMGDFSLKTDDDYVVPEAQRVNAQKKKRQIVLLDESIHAIKMGFNERFLALRDLKKRLLHSMSEDDARLEAIAKELADTPEGALIDEQTMNVTPVQSTELAQEEEPERREIVTDAELQEFVSAKAAKQAKAKGGMGGMGNSGMGGGATAADPIVSSEESAGDTSEPSALEETAPEVPTASEFEEDAAAISRRALAEERAKLVQKRKRTISSFDTALDELRTEKLKLEADLKTTDLRKLVLFKELQLLKEFEKKDVSLAKRLEQKHYEKTDIVSKVAECQDTLAQKKLEIERLLEKDKMIMSEFHSALGDNNKFYDQLLKIFKKKIKRRVRKAGMEGDGGDDYNSDDEDESEGGFDSDEELDDEDEEVCPPGCDPALYEKVCELREKRLEQEDVYTEFQKGVEQLKKENDTLIKKEKVIDKALKDTEADIQAFQTDKQRKLNELHVVVTLQMSQVRHITESGKLPSDLATSLVFPSAELSRLSGRIKELKHEKADLRTRQKALRTERNVLQRDQAAKEDKLRELDARARDVQMLKFGQVINLEAIESVGVNKGAEELKDRIKSLEIAQDQALQSMQAKLKQAKQELKRATEKSSESLNTVATLFEQQHHLENALNNKQQQKIATKEPHVERKERNSLVQLVKIQAKEIEALKLEINTLRRKGGHVYTGASSQ</sequence>
<feature type="compositionally biased region" description="Acidic residues" evidence="10">
    <location>
        <begin position="939"/>
        <end position="951"/>
    </location>
</feature>
<organism evidence="11 12">
    <name type="scientific">Prymnesium parvum</name>
    <name type="common">Toxic golden alga</name>
    <dbReference type="NCBI Taxonomy" id="97485"/>
    <lineage>
        <taxon>Eukaryota</taxon>
        <taxon>Haptista</taxon>
        <taxon>Haptophyta</taxon>
        <taxon>Prymnesiophyceae</taxon>
        <taxon>Prymnesiales</taxon>
        <taxon>Prymnesiaceae</taxon>
        <taxon>Prymnesium</taxon>
    </lineage>
</organism>
<dbReference type="SMART" id="SM00320">
    <property type="entry name" value="WD40"/>
    <property type="match status" value="7"/>
</dbReference>
<feature type="compositionally biased region" description="Acidic residues" evidence="10">
    <location>
        <begin position="1343"/>
        <end position="1373"/>
    </location>
</feature>
<evidence type="ECO:0000256" key="10">
    <source>
        <dbReference type="SAM" id="MobiDB-lite"/>
    </source>
</evidence>
<dbReference type="EMBL" id="JBGBPQ010000006">
    <property type="protein sequence ID" value="KAL1522827.1"/>
    <property type="molecule type" value="Genomic_DNA"/>
</dbReference>
<evidence type="ECO:0000256" key="2">
    <source>
        <dbReference type="ARBA" id="ARBA00022490"/>
    </source>
</evidence>
<dbReference type="SUPFAM" id="SSF50978">
    <property type="entry name" value="WD40 repeat-like"/>
    <property type="match status" value="3"/>
</dbReference>
<dbReference type="PROSITE" id="PS50082">
    <property type="entry name" value="WD_REPEATS_2"/>
    <property type="match status" value="2"/>
</dbReference>
<comment type="subcellular location">
    <subcellularLocation>
        <location evidence="1">Cytoplasm</location>
        <location evidence="1">Cytoskeleton</location>
        <location evidence="1">Cilium axoneme</location>
    </subcellularLocation>
</comment>
<dbReference type="Proteomes" id="UP001515480">
    <property type="component" value="Unassembled WGS sequence"/>
</dbReference>
<feature type="compositionally biased region" description="Gly residues" evidence="10">
    <location>
        <begin position="1139"/>
        <end position="1153"/>
    </location>
</feature>
<feature type="compositionally biased region" description="Polar residues" evidence="10">
    <location>
        <begin position="1162"/>
        <end position="1172"/>
    </location>
</feature>
<dbReference type="PANTHER" id="PTHR14885:SF3">
    <property type="entry name" value="CILIA- AND FLAGELLA-ASSOCIATED PROTEIN 44"/>
    <property type="match status" value="1"/>
</dbReference>
<dbReference type="PANTHER" id="PTHR14885">
    <property type="entry name" value="CILIA- AND FLAGELLA-ASSOCIATED PROTEIN 43-RELATED"/>
    <property type="match status" value="1"/>
</dbReference>
<dbReference type="Gene3D" id="2.130.10.10">
    <property type="entry name" value="YVTN repeat-like/Quinoprotein amine dehydrogenase"/>
    <property type="match status" value="2"/>
</dbReference>
<keyword evidence="12" id="KW-1185">Reference proteome</keyword>
<keyword evidence="3 8" id="KW-0853">WD repeat</keyword>
<dbReference type="InterPro" id="IPR001680">
    <property type="entry name" value="WD40_rpt"/>
</dbReference>
<reference evidence="11 12" key="1">
    <citation type="journal article" date="2024" name="Science">
        <title>Giant polyketide synthase enzymes in the biosynthesis of giant marine polyether toxins.</title>
        <authorList>
            <person name="Fallon T.R."/>
            <person name="Shende V.V."/>
            <person name="Wierzbicki I.H."/>
            <person name="Pendleton A.L."/>
            <person name="Watervoot N.F."/>
            <person name="Auber R.P."/>
            <person name="Gonzalez D.J."/>
            <person name="Wisecaver J.H."/>
            <person name="Moore B.S."/>
        </authorList>
    </citation>
    <scope>NUCLEOTIDE SEQUENCE [LARGE SCALE GENOMIC DNA]</scope>
    <source>
        <strain evidence="11 12">12B1</strain>
    </source>
</reference>
<keyword evidence="2" id="KW-0963">Cytoplasm</keyword>
<evidence type="ECO:0000313" key="12">
    <source>
        <dbReference type="Proteomes" id="UP001515480"/>
    </source>
</evidence>
<feature type="coiled-coil region" evidence="9">
    <location>
        <begin position="1484"/>
        <end position="1532"/>
    </location>
</feature>
<evidence type="ECO:0000256" key="3">
    <source>
        <dbReference type="ARBA" id="ARBA00022574"/>
    </source>
</evidence>
<feature type="repeat" description="WD" evidence="8">
    <location>
        <begin position="370"/>
        <end position="411"/>
    </location>
</feature>
<name>A0AB34JPR3_PRYPA</name>
<comment type="caution">
    <text evidence="11">The sequence shown here is derived from an EMBL/GenBank/DDBJ whole genome shotgun (WGS) entry which is preliminary data.</text>
</comment>
<evidence type="ECO:0000256" key="8">
    <source>
        <dbReference type="PROSITE-ProRule" id="PRU00221"/>
    </source>
</evidence>
<accession>A0AB34JPR3</accession>
<evidence type="ECO:0008006" key="13">
    <source>
        <dbReference type="Google" id="ProtNLM"/>
    </source>
</evidence>
<dbReference type="Pfam" id="PF25828">
    <property type="entry name" value="CC_Cfap43"/>
    <property type="match status" value="1"/>
</dbReference>
<feature type="coiled-coil region" evidence="9">
    <location>
        <begin position="1400"/>
        <end position="1448"/>
    </location>
</feature>
<feature type="region of interest" description="Disordered" evidence="10">
    <location>
        <begin position="925"/>
        <end position="961"/>
    </location>
</feature>
<evidence type="ECO:0000256" key="9">
    <source>
        <dbReference type="SAM" id="Coils"/>
    </source>
</evidence>
<dbReference type="InterPro" id="IPR015943">
    <property type="entry name" value="WD40/YVTN_repeat-like_dom_sf"/>
</dbReference>
<evidence type="ECO:0000256" key="4">
    <source>
        <dbReference type="ARBA" id="ARBA00022737"/>
    </source>
</evidence>
<dbReference type="InterPro" id="IPR036322">
    <property type="entry name" value="WD40_repeat_dom_sf"/>
</dbReference>
<keyword evidence="7" id="KW-0966">Cell projection</keyword>
<keyword evidence="4" id="KW-0677">Repeat</keyword>